<dbReference type="InterPro" id="IPR037165">
    <property type="entry name" value="AldOxase/xan_DH_Mopterin-bd_sf"/>
</dbReference>
<accession>A0A919AXD8</accession>
<dbReference type="SMART" id="SM01008">
    <property type="entry name" value="Ald_Xan_dh_C"/>
    <property type="match status" value="1"/>
</dbReference>
<dbReference type="InterPro" id="IPR046867">
    <property type="entry name" value="AldOxase/xan_DH_MoCoBD2"/>
</dbReference>
<reference evidence="2" key="1">
    <citation type="journal article" date="2014" name="Int. J. Syst. Evol. Microbiol.">
        <title>Complete genome sequence of Corynebacterium casei LMG S-19264T (=DSM 44701T), isolated from a smear-ripened cheese.</title>
        <authorList>
            <consortium name="US DOE Joint Genome Institute (JGI-PGF)"/>
            <person name="Walter F."/>
            <person name="Albersmeier A."/>
            <person name="Kalinowski J."/>
            <person name="Ruckert C."/>
        </authorList>
    </citation>
    <scope>NUCLEOTIDE SEQUENCE</scope>
    <source>
        <strain evidence="2">KCTC 42590</strain>
    </source>
</reference>
<dbReference type="Gene3D" id="3.90.1170.50">
    <property type="entry name" value="Aldehyde oxidase/xanthine dehydrogenase, a/b hammerhead"/>
    <property type="match status" value="1"/>
</dbReference>
<dbReference type="InterPro" id="IPR012368">
    <property type="entry name" value="OxRdtase_Mopterin-bd_su_IorB"/>
</dbReference>
<dbReference type="Proteomes" id="UP000630923">
    <property type="component" value="Unassembled WGS sequence"/>
</dbReference>
<proteinExistence type="predicted"/>
<dbReference type="Pfam" id="PF20256">
    <property type="entry name" value="MoCoBD_2"/>
    <property type="match status" value="2"/>
</dbReference>
<evidence type="ECO:0000313" key="3">
    <source>
        <dbReference type="Proteomes" id="UP000630923"/>
    </source>
</evidence>
<dbReference type="InterPro" id="IPR008274">
    <property type="entry name" value="AldOxase/xan_DH_MoCoBD1"/>
</dbReference>
<dbReference type="PROSITE" id="PS51318">
    <property type="entry name" value="TAT"/>
    <property type="match status" value="1"/>
</dbReference>
<name>A0A919AXD8_9PROT</name>
<dbReference type="InterPro" id="IPR000674">
    <property type="entry name" value="Ald_Oxase/Xan_DH_a/b"/>
</dbReference>
<dbReference type="PIRSF" id="PIRSF036389">
    <property type="entry name" value="IOR_B"/>
    <property type="match status" value="1"/>
</dbReference>
<dbReference type="InterPro" id="IPR006311">
    <property type="entry name" value="TAT_signal"/>
</dbReference>
<dbReference type="Gene3D" id="3.30.365.10">
    <property type="entry name" value="Aldehyde oxidase/xanthine dehydrogenase, molybdopterin binding domain"/>
    <property type="match status" value="4"/>
</dbReference>
<feature type="domain" description="Aldehyde oxidase/xanthine dehydrogenase a/b hammerhead" evidence="1">
    <location>
        <begin position="229"/>
        <end position="320"/>
    </location>
</feature>
<evidence type="ECO:0000259" key="1">
    <source>
        <dbReference type="SMART" id="SM01008"/>
    </source>
</evidence>
<organism evidence="2 3">
    <name type="scientific">Kordiimonas sediminis</name>
    <dbReference type="NCBI Taxonomy" id="1735581"/>
    <lineage>
        <taxon>Bacteria</taxon>
        <taxon>Pseudomonadati</taxon>
        <taxon>Pseudomonadota</taxon>
        <taxon>Alphaproteobacteria</taxon>
        <taxon>Kordiimonadales</taxon>
        <taxon>Kordiimonadaceae</taxon>
        <taxon>Kordiimonas</taxon>
    </lineage>
</organism>
<dbReference type="SUPFAM" id="SSF56003">
    <property type="entry name" value="Molybdenum cofactor-binding domain"/>
    <property type="match status" value="2"/>
</dbReference>
<dbReference type="PANTHER" id="PTHR47495">
    <property type="entry name" value="ALDEHYDE DEHYDROGENASE"/>
    <property type="match status" value="1"/>
</dbReference>
<dbReference type="PANTHER" id="PTHR47495:SF1">
    <property type="entry name" value="BLL3820 PROTEIN"/>
    <property type="match status" value="1"/>
</dbReference>
<reference evidence="2" key="2">
    <citation type="submission" date="2020-09" db="EMBL/GenBank/DDBJ databases">
        <authorList>
            <person name="Sun Q."/>
            <person name="Kim S."/>
        </authorList>
    </citation>
    <scope>NUCLEOTIDE SEQUENCE</scope>
    <source>
        <strain evidence="2">KCTC 42590</strain>
    </source>
</reference>
<protein>
    <submittedName>
        <fullName evidence="2">Isoquinoline 1-oxidoreductase subunit beta</fullName>
    </submittedName>
</protein>
<sequence>MQTTRRDALKIFGMGGALVVIAPSLLANNAAETSAEALFGGMLGPFVKINADNSVIIGAPIADMGTGVETSVPMLVAEELDADWNTVTVHRMTYTPVKNAEGQMYELYATTGTGGSGSMRRSWQIMRECGAYARHLIVRAAAAEHGVAKNQIKTHAGNILLDGKSYPYADFVDAALKLPNDDLYLEDLSRGDTIRKISMRGTAIPLKNPKDFSLIGTGKGQKNAREIVTGAEVYGIDMDIEGQQFAVLARCPHVGGDVASFDDTETRKVTGVTDVRKIAALNTYETTDKPNRPGVAVIAKSLWAALKGREKLIVQWNKGPNTHMNSAWLISNADRQFTESEPAASFEKGDFDTAISDAKAIVETTYTFPYFGHFNMEPMNAAAHWTEDRCLLRLSHQSPSTAVSEVAAFTGLPMDKVTVEHGRIGCGLGRKWSWDNVMEAVHLSREVGTPIKVFWTREDDAQNDFLNPHAVVRMQAALDQSGNLSAWGGTFVCQWGVRLRGLPVPLIENVKVQAISSDSRIPVGAWRGPGHCIAGMVVEGMLNQLAAANDEDPLDFRLRTLGEDQELTIQDWMPFTNADERFTSTKKTKDVLKKAAEMAGWGQTDLPAGWGRAIASHMTFGGYAAFVVDVSMKDGWPTVERVFGAIDCGQVINRTGALAQIESGIHDALSTILHQGVDIEEGATQSVNFDQNRLLRIDEAPKHIQIEFIESGGEPWGLGEIALPAAIPAIVGAIENATGAQITSLPLGDQAKV</sequence>
<evidence type="ECO:0000313" key="2">
    <source>
        <dbReference type="EMBL" id="GHF30971.1"/>
    </source>
</evidence>
<dbReference type="EMBL" id="BNCI01000002">
    <property type="protein sequence ID" value="GHF30971.1"/>
    <property type="molecule type" value="Genomic_DNA"/>
</dbReference>
<dbReference type="InterPro" id="IPR052516">
    <property type="entry name" value="N-heterocyclic_Hydroxylase"/>
</dbReference>
<dbReference type="AlphaFoldDB" id="A0A919AXD8"/>
<dbReference type="Pfam" id="PF02738">
    <property type="entry name" value="MoCoBD_1"/>
    <property type="match status" value="1"/>
</dbReference>
<dbReference type="RefSeq" id="WP_191253992.1">
    <property type="nucleotide sequence ID" value="NZ_BNCI01000002.1"/>
</dbReference>
<keyword evidence="3" id="KW-1185">Reference proteome</keyword>
<dbReference type="GO" id="GO:0016491">
    <property type="term" value="F:oxidoreductase activity"/>
    <property type="evidence" value="ECO:0007669"/>
    <property type="project" value="InterPro"/>
</dbReference>
<gene>
    <name evidence="2" type="ORF">GCM10017044_27980</name>
</gene>
<comment type="caution">
    <text evidence="2">The sequence shown here is derived from an EMBL/GenBank/DDBJ whole genome shotgun (WGS) entry which is preliminary data.</text>
</comment>